<evidence type="ECO:0000259" key="1">
    <source>
        <dbReference type="Pfam" id="PF00310"/>
    </source>
</evidence>
<dbReference type="Pfam" id="PF00310">
    <property type="entry name" value="GATase_2"/>
    <property type="match status" value="1"/>
</dbReference>
<reference evidence="2" key="1">
    <citation type="journal article" date="2015" name="Nature">
        <title>Complex archaea that bridge the gap between prokaryotes and eukaryotes.</title>
        <authorList>
            <person name="Spang A."/>
            <person name="Saw J.H."/>
            <person name="Jorgensen S.L."/>
            <person name="Zaremba-Niedzwiedzka K."/>
            <person name="Martijn J."/>
            <person name="Lind A.E."/>
            <person name="van Eijk R."/>
            <person name="Schleper C."/>
            <person name="Guy L."/>
            <person name="Ettema T.J."/>
        </authorList>
    </citation>
    <scope>NUCLEOTIDE SEQUENCE</scope>
</reference>
<accession>A0A0F8X221</accession>
<dbReference type="SUPFAM" id="SSF56235">
    <property type="entry name" value="N-terminal nucleophile aminohydrolases (Ntn hydrolases)"/>
    <property type="match status" value="1"/>
</dbReference>
<dbReference type="InterPro" id="IPR029055">
    <property type="entry name" value="Ntn_hydrolases_N"/>
</dbReference>
<sequence>MQKPDGFLRELAAEAGLVELSPNYGVGSIMLSRDPIQAREAQTAFNKALTDEGLSVAGWREVPTDNSFLGPIA</sequence>
<dbReference type="AlphaFoldDB" id="A0A0F8X221"/>
<feature type="domain" description="Glutamine amidotransferase type-2" evidence="1">
    <location>
        <begin position="1"/>
        <end position="73"/>
    </location>
</feature>
<name>A0A0F8X221_9ZZZZ</name>
<dbReference type="Gene3D" id="3.60.20.10">
    <property type="entry name" value="Glutamine Phosphoribosylpyrophosphate, subunit 1, domain 1"/>
    <property type="match status" value="1"/>
</dbReference>
<dbReference type="EMBL" id="LAZR01065786">
    <property type="protein sequence ID" value="KKK54855.1"/>
    <property type="molecule type" value="Genomic_DNA"/>
</dbReference>
<protein>
    <recommendedName>
        <fullName evidence="1">Glutamine amidotransferase type-2 domain-containing protein</fullName>
    </recommendedName>
</protein>
<evidence type="ECO:0000313" key="2">
    <source>
        <dbReference type="EMBL" id="KKK54855.1"/>
    </source>
</evidence>
<proteinExistence type="predicted"/>
<organism evidence="2">
    <name type="scientific">marine sediment metagenome</name>
    <dbReference type="NCBI Taxonomy" id="412755"/>
    <lineage>
        <taxon>unclassified sequences</taxon>
        <taxon>metagenomes</taxon>
        <taxon>ecological metagenomes</taxon>
    </lineage>
</organism>
<dbReference type="InterPro" id="IPR017932">
    <property type="entry name" value="GATase_2_dom"/>
</dbReference>
<feature type="non-terminal residue" evidence="2">
    <location>
        <position position="73"/>
    </location>
</feature>
<comment type="caution">
    <text evidence="2">The sequence shown here is derived from an EMBL/GenBank/DDBJ whole genome shotgun (WGS) entry which is preliminary data.</text>
</comment>
<gene>
    <name evidence="2" type="ORF">LCGC14_3080510</name>
</gene>